<keyword evidence="4 6" id="KW-1133">Transmembrane helix</keyword>
<reference evidence="7 8" key="1">
    <citation type="journal article" date="2015" name="Genome Announc.">
        <title>Expanding the biotechnology potential of lactobacilli through comparative genomics of 213 strains and associated genera.</title>
        <authorList>
            <person name="Sun Z."/>
            <person name="Harris H.M."/>
            <person name="McCann A."/>
            <person name="Guo C."/>
            <person name="Argimon S."/>
            <person name="Zhang W."/>
            <person name="Yang X."/>
            <person name="Jeffery I.B."/>
            <person name="Cooney J.C."/>
            <person name="Kagawa T.F."/>
            <person name="Liu W."/>
            <person name="Song Y."/>
            <person name="Salvetti E."/>
            <person name="Wrobel A."/>
            <person name="Rasinkangas P."/>
            <person name="Parkhill J."/>
            <person name="Rea M.C."/>
            <person name="O'Sullivan O."/>
            <person name="Ritari J."/>
            <person name="Douillard F.P."/>
            <person name="Paul Ross R."/>
            <person name="Yang R."/>
            <person name="Briner A.E."/>
            <person name="Felis G.E."/>
            <person name="de Vos W.M."/>
            <person name="Barrangou R."/>
            <person name="Klaenhammer T.R."/>
            <person name="Caufield P.W."/>
            <person name="Cui Y."/>
            <person name="Zhang H."/>
            <person name="O'Toole P.W."/>
        </authorList>
    </citation>
    <scope>NUCLEOTIDE SEQUENCE [LARGE SCALE GENOMIC DNA]</scope>
    <source>
        <strain evidence="7 8">DSM 22301</strain>
    </source>
</reference>
<gene>
    <name evidence="7" type="ORF">IV87_GL001519</name>
</gene>
<feature type="transmembrane region" description="Helical" evidence="6">
    <location>
        <begin position="139"/>
        <end position="168"/>
    </location>
</feature>
<dbReference type="GO" id="GO:0005886">
    <property type="term" value="C:plasma membrane"/>
    <property type="evidence" value="ECO:0007669"/>
    <property type="project" value="UniProtKB-SubCell"/>
</dbReference>
<evidence type="ECO:0000256" key="5">
    <source>
        <dbReference type="ARBA" id="ARBA00023136"/>
    </source>
</evidence>
<name>A0A0R2K0G6_9LACO</name>
<feature type="transmembrane region" description="Helical" evidence="6">
    <location>
        <begin position="38"/>
        <end position="61"/>
    </location>
</feature>
<organism evidence="7 8">
    <name type="scientific">Pediococcus ethanolidurans</name>
    <dbReference type="NCBI Taxonomy" id="319653"/>
    <lineage>
        <taxon>Bacteria</taxon>
        <taxon>Bacillati</taxon>
        <taxon>Bacillota</taxon>
        <taxon>Bacilli</taxon>
        <taxon>Lactobacillales</taxon>
        <taxon>Lactobacillaceae</taxon>
        <taxon>Pediococcus</taxon>
    </lineage>
</organism>
<evidence type="ECO:0000313" key="8">
    <source>
        <dbReference type="Proteomes" id="UP000051749"/>
    </source>
</evidence>
<feature type="transmembrane region" description="Helical" evidence="6">
    <location>
        <begin position="188"/>
        <end position="206"/>
    </location>
</feature>
<feature type="transmembrane region" description="Helical" evidence="6">
    <location>
        <begin position="215"/>
        <end position="238"/>
    </location>
</feature>
<evidence type="ECO:0000313" key="7">
    <source>
        <dbReference type="EMBL" id="KRN83081.1"/>
    </source>
</evidence>
<feature type="transmembrane region" description="Helical" evidence="6">
    <location>
        <begin position="250"/>
        <end position="276"/>
    </location>
</feature>
<evidence type="ECO:0000256" key="4">
    <source>
        <dbReference type="ARBA" id="ARBA00022989"/>
    </source>
</evidence>
<keyword evidence="3 6" id="KW-0812">Transmembrane</keyword>
<feature type="transmembrane region" description="Helical" evidence="6">
    <location>
        <begin position="99"/>
        <end position="118"/>
    </location>
</feature>
<evidence type="ECO:0000256" key="6">
    <source>
        <dbReference type="SAM" id="Phobius"/>
    </source>
</evidence>
<protein>
    <submittedName>
        <fullName evidence="7">Ribonuclease BN-like family protein</fullName>
    </submittedName>
</protein>
<keyword evidence="5 6" id="KW-0472">Membrane</keyword>
<dbReference type="AlphaFoldDB" id="A0A0R2K0G6"/>
<dbReference type="Pfam" id="PF03631">
    <property type="entry name" value="Virul_fac_BrkB"/>
    <property type="match status" value="1"/>
</dbReference>
<dbReference type="InterPro" id="IPR017039">
    <property type="entry name" value="Virul_fac_BrkB"/>
</dbReference>
<keyword evidence="2" id="KW-1003">Cell membrane</keyword>
<dbReference type="NCBIfam" id="TIGR00765">
    <property type="entry name" value="yihY_not_rbn"/>
    <property type="match status" value="1"/>
</dbReference>
<accession>A0A0R2K0G6</accession>
<dbReference type="Proteomes" id="UP000051749">
    <property type="component" value="Unassembled WGS sequence"/>
</dbReference>
<dbReference type="PIRSF" id="PIRSF035875">
    <property type="entry name" value="RNase_BN"/>
    <property type="match status" value="1"/>
</dbReference>
<evidence type="ECO:0000256" key="2">
    <source>
        <dbReference type="ARBA" id="ARBA00022475"/>
    </source>
</evidence>
<comment type="caution">
    <text evidence="7">The sequence shown here is derived from an EMBL/GenBank/DDBJ whole genome shotgun (WGS) entry which is preliminary data.</text>
</comment>
<evidence type="ECO:0000256" key="1">
    <source>
        <dbReference type="ARBA" id="ARBA00004651"/>
    </source>
</evidence>
<dbReference type="EMBL" id="JQBY01000004">
    <property type="protein sequence ID" value="KRN83081.1"/>
    <property type="molecule type" value="Genomic_DNA"/>
</dbReference>
<proteinExistence type="predicted"/>
<evidence type="ECO:0000256" key="3">
    <source>
        <dbReference type="ARBA" id="ARBA00022692"/>
    </source>
</evidence>
<comment type="subcellular location">
    <subcellularLocation>
        <location evidence="1">Cell membrane</location>
        <topology evidence="1">Multi-pass membrane protein</topology>
    </subcellularLocation>
</comment>
<sequence>MKGILNMWNQFKETKSFKFITIFLRRYKSGNISNNSIVLSYYTLLSFFPLLLLIGNLLPFLNLPVHTVLMYVEQVMPENIYVILRPLIRQLLTTNNGGVLSIGLVVALWSASRGISAFQTALDATYDMKNAANAILNRIFSFVIVFAFIVALVIVVLFFSLSSIVVAYLTPILHLPQDWLEIVGTIKWPIAIVGVFVILAVLYVVVPTARVYWRYAWVGSVFSMIGLLLLTQFFTLYLRYFGGAVTTYRTIGTFIVIMLWLNFFAEILLIGGVINASVQENYHQKKFEPKPPRSKKAKI</sequence>
<dbReference type="PANTHER" id="PTHR30213">
    <property type="entry name" value="INNER MEMBRANE PROTEIN YHJD"/>
    <property type="match status" value="1"/>
</dbReference>
<dbReference type="PANTHER" id="PTHR30213:SF0">
    <property type="entry name" value="UPF0761 MEMBRANE PROTEIN YIHY"/>
    <property type="match status" value="1"/>
</dbReference>
<dbReference type="STRING" id="319653.SAMN04487973_10533"/>
<dbReference type="PATRIC" id="fig|319653.3.peg.1545"/>